<organism evidence="3 4">
    <name type="scientific">Adhaeribacter arboris</name>
    <dbReference type="NCBI Taxonomy" id="2072846"/>
    <lineage>
        <taxon>Bacteria</taxon>
        <taxon>Pseudomonadati</taxon>
        <taxon>Bacteroidota</taxon>
        <taxon>Cytophagia</taxon>
        <taxon>Cytophagales</taxon>
        <taxon>Hymenobacteraceae</taxon>
        <taxon>Adhaeribacter</taxon>
    </lineage>
</organism>
<keyword evidence="1" id="KW-0732">Signal</keyword>
<sequence>MGFEVEVPSRPQRIISLVPSQTELLFDLGLGEQMVGITKFCIHPAEKVKNKTIIGGTKNFHFDVINALQPDFIIGNKEENYRDGILQLKENYPVWMSDISNLAEALEMMQQIGLVTNTAVAAEKLTQKIKTFFQKINSTLDLPTAYFIWRKPYMSVGPDTFIHEMLKICGFLNAFSAYNRYPEINAEQLQAANPTLILLSSEPYPFKEKHIQEFRNICPHAIVKLVDGELFSWYGSRLQYSAEYFENLVEEVKAELNFKNSNCRNDKSANQPL</sequence>
<dbReference type="OrthoDB" id="9816357at2"/>
<dbReference type="AlphaFoldDB" id="A0A2T2YNZ5"/>
<dbReference type="Pfam" id="PF01497">
    <property type="entry name" value="Peripla_BP_2"/>
    <property type="match status" value="1"/>
</dbReference>
<proteinExistence type="predicted"/>
<dbReference type="PROSITE" id="PS50983">
    <property type="entry name" value="FE_B12_PBP"/>
    <property type="match status" value="1"/>
</dbReference>
<dbReference type="SUPFAM" id="SSF53807">
    <property type="entry name" value="Helical backbone' metal receptor"/>
    <property type="match status" value="1"/>
</dbReference>
<evidence type="ECO:0000313" key="3">
    <source>
        <dbReference type="EMBL" id="PSR57221.1"/>
    </source>
</evidence>
<protein>
    <submittedName>
        <fullName evidence="3">Cobalamin-binding protein</fullName>
    </submittedName>
</protein>
<name>A0A2T2YNZ5_9BACT</name>
<comment type="caution">
    <text evidence="3">The sequence shown here is derived from an EMBL/GenBank/DDBJ whole genome shotgun (WGS) entry which is preliminary data.</text>
</comment>
<gene>
    <name evidence="3" type="ORF">AHMF7605_08010</name>
</gene>
<evidence type="ECO:0000256" key="1">
    <source>
        <dbReference type="ARBA" id="ARBA00022729"/>
    </source>
</evidence>
<reference evidence="3 4" key="1">
    <citation type="submission" date="2018-03" db="EMBL/GenBank/DDBJ databases">
        <title>Adhaeribacter sp. HMF7605 Genome sequencing and assembly.</title>
        <authorList>
            <person name="Kang H."/>
            <person name="Kang J."/>
            <person name="Cha I."/>
            <person name="Kim H."/>
            <person name="Joh K."/>
        </authorList>
    </citation>
    <scope>NUCLEOTIDE SEQUENCE [LARGE SCALE GENOMIC DNA]</scope>
    <source>
        <strain evidence="3 4">HMF7605</strain>
    </source>
</reference>
<evidence type="ECO:0000313" key="4">
    <source>
        <dbReference type="Proteomes" id="UP000240357"/>
    </source>
</evidence>
<dbReference type="Proteomes" id="UP000240357">
    <property type="component" value="Unassembled WGS sequence"/>
</dbReference>
<keyword evidence="4" id="KW-1185">Reference proteome</keyword>
<dbReference type="NCBIfam" id="NF038402">
    <property type="entry name" value="TroA_like"/>
    <property type="match status" value="1"/>
</dbReference>
<feature type="domain" description="Fe/B12 periplasmic-binding" evidence="2">
    <location>
        <begin position="13"/>
        <end position="256"/>
    </location>
</feature>
<dbReference type="Gene3D" id="3.40.50.1980">
    <property type="entry name" value="Nitrogenase molybdenum iron protein domain"/>
    <property type="match status" value="2"/>
</dbReference>
<evidence type="ECO:0000259" key="2">
    <source>
        <dbReference type="PROSITE" id="PS50983"/>
    </source>
</evidence>
<dbReference type="EMBL" id="PYFT01000001">
    <property type="protein sequence ID" value="PSR57221.1"/>
    <property type="molecule type" value="Genomic_DNA"/>
</dbReference>
<dbReference type="PANTHER" id="PTHR30535:SF35">
    <property type="entry name" value="PERIPLASMIC BINDING PROTEIN"/>
    <property type="match status" value="1"/>
</dbReference>
<dbReference type="InterPro" id="IPR050902">
    <property type="entry name" value="ABC_Transporter_SBP"/>
</dbReference>
<dbReference type="InterPro" id="IPR002491">
    <property type="entry name" value="ABC_transptr_periplasmic_BD"/>
</dbReference>
<dbReference type="PANTHER" id="PTHR30535">
    <property type="entry name" value="VITAMIN B12-BINDING PROTEIN"/>
    <property type="match status" value="1"/>
</dbReference>
<accession>A0A2T2YNZ5</accession>
<dbReference type="InterPro" id="IPR054828">
    <property type="entry name" value="Vit_B12_bind_prot"/>
</dbReference>